<dbReference type="Proteomes" id="UP000274131">
    <property type="component" value="Unassembled WGS sequence"/>
</dbReference>
<dbReference type="SUPFAM" id="SSF55486">
    <property type="entry name" value="Metalloproteases ('zincins'), catalytic domain"/>
    <property type="match status" value="1"/>
</dbReference>
<comment type="similarity">
    <text evidence="1 7">Belongs to the peptidase M3 family.</text>
</comment>
<protein>
    <submittedName>
        <fullName evidence="11">Peptidase_M3 domain-containing protein</fullName>
    </submittedName>
</protein>
<keyword evidence="4 7" id="KW-0378">Hydrolase</keyword>
<evidence type="ECO:0000256" key="2">
    <source>
        <dbReference type="ARBA" id="ARBA00022670"/>
    </source>
</evidence>
<dbReference type="PANTHER" id="PTHR11804:SF83">
    <property type="entry name" value="LD37516P"/>
    <property type="match status" value="1"/>
</dbReference>
<evidence type="ECO:0000256" key="4">
    <source>
        <dbReference type="ARBA" id="ARBA00022801"/>
    </source>
</evidence>
<keyword evidence="10" id="KW-1185">Reference proteome</keyword>
<reference evidence="11" key="1">
    <citation type="submission" date="2016-04" db="UniProtKB">
        <authorList>
            <consortium name="WormBaseParasite"/>
        </authorList>
    </citation>
    <scope>IDENTIFICATION</scope>
</reference>
<name>A0A0N4UY38_ENTVE</name>
<dbReference type="Pfam" id="PF01432">
    <property type="entry name" value="Peptidase_M3"/>
    <property type="match status" value="1"/>
</dbReference>
<dbReference type="GO" id="GO:0006508">
    <property type="term" value="P:proteolysis"/>
    <property type="evidence" value="ECO:0007669"/>
    <property type="project" value="UniProtKB-KW"/>
</dbReference>
<proteinExistence type="inferred from homology"/>
<dbReference type="AlphaFoldDB" id="A0A0N4UY38"/>
<evidence type="ECO:0000256" key="1">
    <source>
        <dbReference type="ARBA" id="ARBA00006040"/>
    </source>
</evidence>
<evidence type="ECO:0000256" key="7">
    <source>
        <dbReference type="RuleBase" id="RU003435"/>
    </source>
</evidence>
<keyword evidence="3 7" id="KW-0479">Metal-binding</keyword>
<evidence type="ECO:0000259" key="8">
    <source>
        <dbReference type="Pfam" id="PF01432"/>
    </source>
</evidence>
<reference evidence="9 10" key="2">
    <citation type="submission" date="2018-10" db="EMBL/GenBank/DDBJ databases">
        <authorList>
            <consortium name="Pathogen Informatics"/>
        </authorList>
    </citation>
    <scope>NUCLEOTIDE SEQUENCE [LARGE SCALE GENOMIC DNA]</scope>
</reference>
<evidence type="ECO:0000256" key="5">
    <source>
        <dbReference type="ARBA" id="ARBA00022833"/>
    </source>
</evidence>
<comment type="cofactor">
    <cofactor evidence="7">
        <name>Zn(2+)</name>
        <dbReference type="ChEBI" id="CHEBI:29105"/>
    </cofactor>
    <text evidence="7">Binds 1 zinc ion.</text>
</comment>
<dbReference type="Gene3D" id="1.10.1370.10">
    <property type="entry name" value="Neurolysin, domain 3"/>
    <property type="match status" value="1"/>
</dbReference>
<dbReference type="GO" id="GO:0004222">
    <property type="term" value="F:metalloendopeptidase activity"/>
    <property type="evidence" value="ECO:0007669"/>
    <property type="project" value="InterPro"/>
</dbReference>
<dbReference type="WBParaSite" id="EVEC_0000247801-mRNA-1">
    <property type="protein sequence ID" value="EVEC_0000247801-mRNA-1"/>
    <property type="gene ID" value="EVEC_0000247801"/>
</dbReference>
<keyword evidence="2 7" id="KW-0645">Protease</keyword>
<dbReference type="InterPro" id="IPR024077">
    <property type="entry name" value="Neurolysin/TOP_dom2"/>
</dbReference>
<keyword evidence="5 7" id="KW-0862">Zinc</keyword>
<dbReference type="InterPro" id="IPR045090">
    <property type="entry name" value="Pept_M3A_M3B"/>
</dbReference>
<feature type="domain" description="Peptidase M3A/M3B catalytic" evidence="8">
    <location>
        <begin position="229"/>
        <end position="675"/>
    </location>
</feature>
<evidence type="ECO:0000256" key="6">
    <source>
        <dbReference type="ARBA" id="ARBA00023049"/>
    </source>
</evidence>
<evidence type="ECO:0000256" key="3">
    <source>
        <dbReference type="ARBA" id="ARBA00022723"/>
    </source>
</evidence>
<sequence>MAGIAAGNDWPSLTSSSPKEVYEGTIRMLLDYGAAVLEHVEHLKELKEGELNFANVVEPLLEKEKDIMYAFHTMLLKMYTDWPMCSTQEFSADVYHAKYTCAREQLNKLAYPEFQDAIKSLYSRREGLTSWQFRLLEFYILEMKALGLDIRVPKQCRVINSWISTAESYRISYLGSIMSTNDQNVFNVTDRSTLSDAPPYVLKLLAVDEHDVENGPWRANMSPKTIMPLLQYCSDREVRQLAWSKWTSRASFEHDFYNNSINIEEIRHNQEGLAKALGYPSVAEHRLENKMAGSPEIVRIFLNALKKRIRPVFVDRMEAWTTYANEREGIKSDLMPSDLFYICRKEALAYYNLDMMNYFPFWSTFENLTEVLSYIFGLTFKNISDKELERCHPDVRIYEVQDQFTGRYYGRLYVDPFERPNKRKGWKVLLGRKRGWDKIVYLIAEADAPKAELPSLLHYSQLQQLLFSTGRAVQILLSESPYRDITIPWEPTYAADWDAADFFPLFTEFFVYKPNLLSVIASPHRKTGQALTEDSANNFSLSLARATLWESYRALFWADYDLTIFEMEDRRKKFWLDVYRDMYKDYFPFRRERNDYHPCSFTPIFDSAQYMCSYYRKLWGEMLAFDIHETFNNEDDVPTTGERLKTTILLKGSGDLQSELYRRFQGRDPVLHPICDFYDPPRGLLDKLSRNFRNFSCSSIEQFSE</sequence>
<evidence type="ECO:0000313" key="11">
    <source>
        <dbReference type="WBParaSite" id="EVEC_0000247801-mRNA-1"/>
    </source>
</evidence>
<dbReference type="GO" id="GO:0046872">
    <property type="term" value="F:metal ion binding"/>
    <property type="evidence" value="ECO:0007669"/>
    <property type="project" value="UniProtKB-UniRule"/>
</dbReference>
<dbReference type="STRING" id="51028.A0A0N4UY38"/>
<dbReference type="EMBL" id="UXUI01007335">
    <property type="protein sequence ID" value="VDD87043.1"/>
    <property type="molecule type" value="Genomic_DNA"/>
</dbReference>
<gene>
    <name evidence="9" type="ORF">EVEC_LOCUS2186</name>
</gene>
<evidence type="ECO:0000313" key="10">
    <source>
        <dbReference type="Proteomes" id="UP000274131"/>
    </source>
</evidence>
<dbReference type="PANTHER" id="PTHR11804">
    <property type="entry name" value="PROTEASE M3 THIMET OLIGOPEPTIDASE-RELATED"/>
    <property type="match status" value="1"/>
</dbReference>
<dbReference type="OrthoDB" id="534666at2759"/>
<organism evidence="11">
    <name type="scientific">Enterobius vermicularis</name>
    <name type="common">Human pinworm</name>
    <dbReference type="NCBI Taxonomy" id="51028"/>
    <lineage>
        <taxon>Eukaryota</taxon>
        <taxon>Metazoa</taxon>
        <taxon>Ecdysozoa</taxon>
        <taxon>Nematoda</taxon>
        <taxon>Chromadorea</taxon>
        <taxon>Rhabditida</taxon>
        <taxon>Spirurina</taxon>
        <taxon>Oxyuridomorpha</taxon>
        <taxon>Oxyuroidea</taxon>
        <taxon>Oxyuridae</taxon>
        <taxon>Enterobius</taxon>
    </lineage>
</organism>
<keyword evidence="6 7" id="KW-0482">Metalloprotease</keyword>
<dbReference type="InterPro" id="IPR001567">
    <property type="entry name" value="Pept_M3A_M3B_dom"/>
</dbReference>
<accession>A0A0N4UY38</accession>
<dbReference type="Gene3D" id="3.40.390.10">
    <property type="entry name" value="Collagenase (Catalytic Domain)"/>
    <property type="match status" value="1"/>
</dbReference>
<dbReference type="InterPro" id="IPR024079">
    <property type="entry name" value="MetalloPept_cat_dom_sf"/>
</dbReference>
<evidence type="ECO:0000313" key="9">
    <source>
        <dbReference type="EMBL" id="VDD87043.1"/>
    </source>
</evidence>